<reference evidence="9" key="1">
    <citation type="submission" date="2023-04" db="EMBL/GenBank/DDBJ databases">
        <title>Black Yeasts Isolated from many extreme environments.</title>
        <authorList>
            <person name="Coleine C."/>
            <person name="Stajich J.E."/>
            <person name="Selbmann L."/>
        </authorList>
    </citation>
    <scope>NUCLEOTIDE SEQUENCE</scope>
    <source>
        <strain evidence="9">CCFEE 5312</strain>
    </source>
</reference>
<feature type="domain" description="Phosphatidic acid phosphatase type 2/haloperoxidase" evidence="8">
    <location>
        <begin position="118"/>
        <end position="248"/>
    </location>
</feature>
<evidence type="ECO:0000259" key="8">
    <source>
        <dbReference type="SMART" id="SM00014"/>
    </source>
</evidence>
<dbReference type="InterPro" id="IPR036938">
    <property type="entry name" value="PAP2/HPO_sf"/>
</dbReference>
<dbReference type="Pfam" id="PF01569">
    <property type="entry name" value="PAP2"/>
    <property type="match status" value="1"/>
</dbReference>
<dbReference type="GO" id="GO:0008195">
    <property type="term" value="F:phosphatidate phosphatase activity"/>
    <property type="evidence" value="ECO:0007669"/>
    <property type="project" value="TreeGrafter"/>
</dbReference>
<keyword evidence="10" id="KW-1185">Reference proteome</keyword>
<dbReference type="GO" id="GO:0006644">
    <property type="term" value="P:phospholipid metabolic process"/>
    <property type="evidence" value="ECO:0007669"/>
    <property type="project" value="InterPro"/>
</dbReference>
<sequence length="305" mass="34297">MATPPREDVRNGRKARLSPSNETGLLETLQRFWRKSYAGDYTGLIVLAVLEFLIQFFGEPFHQLFLLSDERLQYPHAEVERVSVFWLFMYAAGVPLVVLILWTLAWRRDIHKAHVTILGLVTSILLTSFLTEVVKNAVGRPRPDLLARCSPKSSTPKNELVSVADGWRSFPSGHSSFSFAGLGWLSIFFASQTHTLQPHTSLLATLLCIAPLLGAAMIAISRLEDYRHDVEDVIVGGLLGMTVAYFTWRRYYPALMDRHCDEPYGTPSGSSRHYADDGFHQVRDEEEAFETEVEGSREYGTSQGG</sequence>
<evidence type="ECO:0000256" key="1">
    <source>
        <dbReference type="ARBA" id="ARBA00004141"/>
    </source>
</evidence>
<feature type="region of interest" description="Disordered" evidence="6">
    <location>
        <begin position="285"/>
        <end position="305"/>
    </location>
</feature>
<comment type="similarity">
    <text evidence="2">Belongs to the PA-phosphatase related phosphoesterase family.</text>
</comment>
<evidence type="ECO:0000256" key="5">
    <source>
        <dbReference type="ARBA" id="ARBA00023136"/>
    </source>
</evidence>
<feature type="transmembrane region" description="Helical" evidence="7">
    <location>
        <begin position="172"/>
        <end position="190"/>
    </location>
</feature>
<gene>
    <name evidence="9" type="ORF">LTR09_010991</name>
</gene>
<feature type="transmembrane region" description="Helical" evidence="7">
    <location>
        <begin position="233"/>
        <end position="248"/>
    </location>
</feature>
<dbReference type="InterPro" id="IPR000326">
    <property type="entry name" value="PAP2/HPO"/>
</dbReference>
<accession>A0AAJ0D6Q0</accession>
<keyword evidence="5 7" id="KW-0472">Membrane</keyword>
<dbReference type="GO" id="GO:0016020">
    <property type="term" value="C:membrane"/>
    <property type="evidence" value="ECO:0007669"/>
    <property type="project" value="UniProtKB-SubCell"/>
</dbReference>
<protein>
    <recommendedName>
        <fullName evidence="8">Phosphatidic acid phosphatase type 2/haloperoxidase domain-containing protein</fullName>
    </recommendedName>
</protein>
<feature type="transmembrane region" description="Helical" evidence="7">
    <location>
        <begin position="202"/>
        <end position="221"/>
    </location>
</feature>
<proteinExistence type="inferred from homology"/>
<dbReference type="AlphaFoldDB" id="A0AAJ0D6Q0"/>
<feature type="transmembrane region" description="Helical" evidence="7">
    <location>
        <begin position="113"/>
        <end position="131"/>
    </location>
</feature>
<evidence type="ECO:0000256" key="6">
    <source>
        <dbReference type="SAM" id="MobiDB-lite"/>
    </source>
</evidence>
<dbReference type="PANTHER" id="PTHR10165:SF35">
    <property type="entry name" value="RE23632P"/>
    <property type="match status" value="1"/>
</dbReference>
<feature type="transmembrane region" description="Helical" evidence="7">
    <location>
        <begin position="41"/>
        <end position="58"/>
    </location>
</feature>
<dbReference type="Proteomes" id="UP001271007">
    <property type="component" value="Unassembled WGS sequence"/>
</dbReference>
<dbReference type="GO" id="GO:0046839">
    <property type="term" value="P:phospholipid dephosphorylation"/>
    <property type="evidence" value="ECO:0007669"/>
    <property type="project" value="TreeGrafter"/>
</dbReference>
<comment type="caution">
    <text evidence="9">The sequence shown here is derived from an EMBL/GenBank/DDBJ whole genome shotgun (WGS) entry which is preliminary data.</text>
</comment>
<organism evidence="9 10">
    <name type="scientific">Extremus antarcticus</name>
    <dbReference type="NCBI Taxonomy" id="702011"/>
    <lineage>
        <taxon>Eukaryota</taxon>
        <taxon>Fungi</taxon>
        <taxon>Dikarya</taxon>
        <taxon>Ascomycota</taxon>
        <taxon>Pezizomycotina</taxon>
        <taxon>Dothideomycetes</taxon>
        <taxon>Dothideomycetidae</taxon>
        <taxon>Mycosphaerellales</taxon>
        <taxon>Extremaceae</taxon>
        <taxon>Extremus</taxon>
    </lineage>
</organism>
<dbReference type="EMBL" id="JAWDJX010000059">
    <property type="protein sequence ID" value="KAK3047607.1"/>
    <property type="molecule type" value="Genomic_DNA"/>
</dbReference>
<evidence type="ECO:0000256" key="3">
    <source>
        <dbReference type="ARBA" id="ARBA00022692"/>
    </source>
</evidence>
<keyword evidence="4 7" id="KW-1133">Transmembrane helix</keyword>
<dbReference type="Gene3D" id="1.20.144.10">
    <property type="entry name" value="Phosphatidic acid phosphatase type 2/haloperoxidase"/>
    <property type="match status" value="1"/>
</dbReference>
<keyword evidence="3 7" id="KW-0812">Transmembrane</keyword>
<dbReference type="InterPro" id="IPR043216">
    <property type="entry name" value="PAP-like"/>
</dbReference>
<evidence type="ECO:0000256" key="4">
    <source>
        <dbReference type="ARBA" id="ARBA00022989"/>
    </source>
</evidence>
<name>A0AAJ0D6Q0_9PEZI</name>
<dbReference type="PANTHER" id="PTHR10165">
    <property type="entry name" value="LIPID PHOSPHATE PHOSPHATASE"/>
    <property type="match status" value="1"/>
</dbReference>
<dbReference type="SUPFAM" id="SSF48317">
    <property type="entry name" value="Acid phosphatase/Vanadium-dependent haloperoxidase"/>
    <property type="match status" value="1"/>
</dbReference>
<evidence type="ECO:0000313" key="10">
    <source>
        <dbReference type="Proteomes" id="UP001271007"/>
    </source>
</evidence>
<evidence type="ECO:0000256" key="7">
    <source>
        <dbReference type="SAM" id="Phobius"/>
    </source>
</evidence>
<comment type="subcellular location">
    <subcellularLocation>
        <location evidence="1">Membrane</location>
        <topology evidence="1">Multi-pass membrane protein</topology>
    </subcellularLocation>
</comment>
<evidence type="ECO:0000256" key="2">
    <source>
        <dbReference type="ARBA" id="ARBA00008816"/>
    </source>
</evidence>
<dbReference type="CDD" id="cd03390">
    <property type="entry name" value="PAP2_containing_1_like"/>
    <property type="match status" value="1"/>
</dbReference>
<feature type="transmembrane region" description="Helical" evidence="7">
    <location>
        <begin position="84"/>
        <end position="106"/>
    </location>
</feature>
<dbReference type="SMART" id="SM00014">
    <property type="entry name" value="acidPPc"/>
    <property type="match status" value="1"/>
</dbReference>
<evidence type="ECO:0000313" key="9">
    <source>
        <dbReference type="EMBL" id="KAK3047607.1"/>
    </source>
</evidence>